<keyword evidence="1" id="KW-0805">Transcription regulation</keyword>
<dbReference type="AlphaFoldDB" id="A0A143QM20"/>
<dbReference type="Pfam" id="PF16859">
    <property type="entry name" value="TetR_C_11"/>
    <property type="match status" value="1"/>
</dbReference>
<evidence type="ECO:0000259" key="5">
    <source>
        <dbReference type="PROSITE" id="PS50977"/>
    </source>
</evidence>
<proteinExistence type="predicted"/>
<keyword evidence="2 4" id="KW-0238">DNA-binding</keyword>
<dbReference type="GO" id="GO:0000976">
    <property type="term" value="F:transcription cis-regulatory region binding"/>
    <property type="evidence" value="ECO:0007669"/>
    <property type="project" value="TreeGrafter"/>
</dbReference>
<feature type="DNA-binding region" description="H-T-H motif" evidence="4">
    <location>
        <begin position="22"/>
        <end position="41"/>
    </location>
</feature>
<dbReference type="InterPro" id="IPR001647">
    <property type="entry name" value="HTH_TetR"/>
</dbReference>
<dbReference type="Gene3D" id="1.10.10.60">
    <property type="entry name" value="Homeodomain-like"/>
    <property type="match status" value="1"/>
</dbReference>
<reference evidence="6 7" key="1">
    <citation type="journal article" date="2016" name="Genome Announc.">
        <title>Complete Genome and Plasmid Sequences for Rhodococcus fascians D188 and Draft Sequences for Rhodococcus Isolates PBTS 1 and PBTS 2.</title>
        <authorList>
            <person name="Stamler R.A."/>
            <person name="Vereecke D."/>
            <person name="Zhang Y."/>
            <person name="Schilkey F."/>
            <person name="Devitt N."/>
            <person name="Randall J.J."/>
        </authorList>
    </citation>
    <scope>NUCLEOTIDE SEQUENCE [LARGE SCALE GENOMIC DNA]</scope>
    <source>
        <strain evidence="6 7">PBTS2</strain>
    </source>
</reference>
<dbReference type="PANTHER" id="PTHR30055:SF148">
    <property type="entry name" value="TETR-FAMILY TRANSCRIPTIONAL REGULATOR"/>
    <property type="match status" value="1"/>
</dbReference>
<dbReference type="PROSITE" id="PS50977">
    <property type="entry name" value="HTH_TETR_2"/>
    <property type="match status" value="1"/>
</dbReference>
<evidence type="ECO:0000313" key="6">
    <source>
        <dbReference type="EMBL" id="AMY24213.1"/>
    </source>
</evidence>
<feature type="domain" description="HTH tetR-type" evidence="5">
    <location>
        <begin position="1"/>
        <end position="59"/>
    </location>
</feature>
<accession>A0A143QM20</accession>
<evidence type="ECO:0000256" key="1">
    <source>
        <dbReference type="ARBA" id="ARBA00023015"/>
    </source>
</evidence>
<keyword evidence="3" id="KW-0804">Transcription</keyword>
<dbReference type="SUPFAM" id="SSF46689">
    <property type="entry name" value="Homeodomain-like"/>
    <property type="match status" value="1"/>
</dbReference>
<dbReference type="SUPFAM" id="SSF48498">
    <property type="entry name" value="Tetracyclin repressor-like, C-terminal domain"/>
    <property type="match status" value="1"/>
</dbReference>
<reference evidence="7" key="2">
    <citation type="submission" date="2016-04" db="EMBL/GenBank/DDBJ databases">
        <title>Complete Genome and Plasmid Sequences for Rhodococcus fascians D188 and Draft Sequences for Rhodococcus spp. Isolates PBTS 1 and PBTS 2.</title>
        <authorList>
            <person name="Stamer R."/>
            <person name="Vereecke D."/>
            <person name="Zhang Y."/>
            <person name="Schilkey F."/>
            <person name="Devitt N."/>
            <person name="Randall J."/>
        </authorList>
    </citation>
    <scope>NUCLEOTIDE SEQUENCE [LARGE SCALE GENOMIC DNA]</scope>
    <source>
        <strain evidence="7">PBTS2</strain>
    </source>
</reference>
<organism evidence="6 7">
    <name type="scientific">Rhodococcoides fascians</name>
    <name type="common">Rhodococcus fascians</name>
    <dbReference type="NCBI Taxonomy" id="1828"/>
    <lineage>
        <taxon>Bacteria</taxon>
        <taxon>Bacillati</taxon>
        <taxon>Actinomycetota</taxon>
        <taxon>Actinomycetes</taxon>
        <taxon>Mycobacteriales</taxon>
        <taxon>Nocardiaceae</taxon>
        <taxon>Rhodococcoides</taxon>
    </lineage>
</organism>
<dbReference type="PANTHER" id="PTHR30055">
    <property type="entry name" value="HTH-TYPE TRANSCRIPTIONAL REGULATOR RUTR"/>
    <property type="match status" value="1"/>
</dbReference>
<name>A0A143QM20_RHOFA</name>
<dbReference type="InterPro" id="IPR050109">
    <property type="entry name" value="HTH-type_TetR-like_transc_reg"/>
</dbReference>
<dbReference type="RefSeq" id="WP_048319539.1">
    <property type="nucleotide sequence ID" value="NZ_CP015220.1"/>
</dbReference>
<dbReference type="InterPro" id="IPR036271">
    <property type="entry name" value="Tet_transcr_reg_TetR-rel_C_sf"/>
</dbReference>
<evidence type="ECO:0000256" key="3">
    <source>
        <dbReference type="ARBA" id="ARBA00023163"/>
    </source>
</evidence>
<dbReference type="InterPro" id="IPR011075">
    <property type="entry name" value="TetR_C"/>
</dbReference>
<dbReference type="KEGG" id="rhs:A3Q41_02922"/>
<dbReference type="Proteomes" id="UP000076038">
    <property type="component" value="Chromosome"/>
</dbReference>
<dbReference type="PATRIC" id="fig|1653479.3.peg.2959"/>
<dbReference type="InterPro" id="IPR009057">
    <property type="entry name" value="Homeodomain-like_sf"/>
</dbReference>
<evidence type="ECO:0000313" key="7">
    <source>
        <dbReference type="Proteomes" id="UP000076038"/>
    </source>
</evidence>
<keyword evidence="7" id="KW-1185">Reference proteome</keyword>
<gene>
    <name evidence="6" type="ORF">A3Q41_02922</name>
</gene>
<dbReference type="GO" id="GO:0003700">
    <property type="term" value="F:DNA-binding transcription factor activity"/>
    <property type="evidence" value="ECO:0007669"/>
    <property type="project" value="TreeGrafter"/>
</dbReference>
<dbReference type="EMBL" id="CP015220">
    <property type="protein sequence ID" value="AMY24213.1"/>
    <property type="molecule type" value="Genomic_DNA"/>
</dbReference>
<evidence type="ECO:0000256" key="2">
    <source>
        <dbReference type="ARBA" id="ARBA00023125"/>
    </source>
</evidence>
<evidence type="ECO:0000256" key="4">
    <source>
        <dbReference type="PROSITE-ProRule" id="PRU00335"/>
    </source>
</evidence>
<dbReference type="Gene3D" id="1.10.357.10">
    <property type="entry name" value="Tetracycline Repressor, domain 2"/>
    <property type="match status" value="1"/>
</dbReference>
<dbReference type="Pfam" id="PF00440">
    <property type="entry name" value="TetR_N"/>
    <property type="match status" value="1"/>
</dbReference>
<protein>
    <submittedName>
        <fullName evidence="6">Putative HTH-type transcriptional regulator</fullName>
    </submittedName>
</protein>
<sequence length="186" mass="20213">MTEAVHEAVLAAVVEVGVDKVGIPDISRRAGVRDTTIYRRWGTRENLILDVMLTGSERILRVPDTGALKDDLIAFATALDGYLASALGQGLIRVLASITDSPATAEARTTFWSQRLRSVQVIILRAVERSEVPADVDAGLAIELLISPIHFRHLLTRQPCDREFIDSLVNAVIGCCQCAPADATHE</sequence>